<evidence type="ECO:0000256" key="1">
    <source>
        <dbReference type="SAM" id="MobiDB-lite"/>
    </source>
</evidence>
<feature type="non-terminal residue" evidence="2">
    <location>
        <position position="1"/>
    </location>
</feature>
<dbReference type="Proteomes" id="UP000574390">
    <property type="component" value="Unassembled WGS sequence"/>
</dbReference>
<feature type="region of interest" description="Disordered" evidence="1">
    <location>
        <begin position="97"/>
        <end position="120"/>
    </location>
</feature>
<feature type="non-terminal residue" evidence="2">
    <location>
        <position position="120"/>
    </location>
</feature>
<accession>A0A7J6RJU1</accession>
<evidence type="ECO:0000313" key="2">
    <source>
        <dbReference type="EMBL" id="KAF4720472.1"/>
    </source>
</evidence>
<dbReference type="AlphaFoldDB" id="A0A7J6RJU1"/>
<comment type="caution">
    <text evidence="2">The sequence shown here is derived from an EMBL/GenBank/DDBJ whole genome shotgun (WGS) entry which is preliminary data.</text>
</comment>
<sequence length="120" mass="13400">ELDEVPITINVSGSLFLRVRVDKSAVVRRQRPKLNSAEERLRMPNSSTVRLEKKNINTRALTPTQGDKIVYHAFRASLFSACDGCCARSRTSAMLDDLGETQSTQSDIEERNKPGIPLPE</sequence>
<reference evidence="2 3" key="1">
    <citation type="submission" date="2020-04" db="EMBL/GenBank/DDBJ databases">
        <title>Perkinsus olseni comparative genomics.</title>
        <authorList>
            <person name="Bogema D.R."/>
        </authorList>
    </citation>
    <scope>NUCLEOTIDE SEQUENCE [LARGE SCALE GENOMIC DNA]</scope>
    <source>
        <strain evidence="2">ATCC PRA-205</strain>
    </source>
</reference>
<name>A0A7J6RJU1_PEROL</name>
<dbReference type="EMBL" id="JABANM010021896">
    <property type="protein sequence ID" value="KAF4720472.1"/>
    <property type="molecule type" value="Genomic_DNA"/>
</dbReference>
<gene>
    <name evidence="2" type="ORF">FOZ62_016401</name>
</gene>
<organism evidence="2 3">
    <name type="scientific">Perkinsus olseni</name>
    <name type="common">Perkinsus atlanticus</name>
    <dbReference type="NCBI Taxonomy" id="32597"/>
    <lineage>
        <taxon>Eukaryota</taxon>
        <taxon>Sar</taxon>
        <taxon>Alveolata</taxon>
        <taxon>Perkinsozoa</taxon>
        <taxon>Perkinsea</taxon>
        <taxon>Perkinsida</taxon>
        <taxon>Perkinsidae</taxon>
        <taxon>Perkinsus</taxon>
    </lineage>
</organism>
<protein>
    <submittedName>
        <fullName evidence="2">Uncharacterized protein</fullName>
    </submittedName>
</protein>
<proteinExistence type="predicted"/>
<evidence type="ECO:0000313" key="3">
    <source>
        <dbReference type="Proteomes" id="UP000574390"/>
    </source>
</evidence>